<dbReference type="Gene3D" id="3.40.190.100">
    <property type="entry name" value="Glycine betaine-binding periplasmic protein, domain 2"/>
    <property type="match status" value="1"/>
</dbReference>
<keyword evidence="1" id="KW-0732">Signal</keyword>
<dbReference type="EMBL" id="CP054706">
    <property type="protein sequence ID" value="QQK80142.1"/>
    <property type="molecule type" value="Genomic_DNA"/>
</dbReference>
<keyword evidence="4" id="KW-1185">Reference proteome</keyword>
<feature type="chain" id="PRO_5032544169" evidence="1">
    <location>
        <begin position="28"/>
        <end position="330"/>
    </location>
</feature>
<gene>
    <name evidence="3" type="ORF">HUG20_09745</name>
</gene>
<evidence type="ECO:0000256" key="1">
    <source>
        <dbReference type="SAM" id="SignalP"/>
    </source>
</evidence>
<evidence type="ECO:0000259" key="2">
    <source>
        <dbReference type="Pfam" id="PF04069"/>
    </source>
</evidence>
<dbReference type="InterPro" id="IPR007210">
    <property type="entry name" value="ABC_Gly_betaine_transp_sub-bd"/>
</dbReference>
<dbReference type="KEGG" id="scib:HUG20_09745"/>
<organism evidence="3 4">
    <name type="scientific">Salicibibacter cibi</name>
    <dbReference type="NCBI Taxonomy" id="2743001"/>
    <lineage>
        <taxon>Bacteria</taxon>
        <taxon>Bacillati</taxon>
        <taxon>Bacillota</taxon>
        <taxon>Bacilli</taxon>
        <taxon>Bacillales</taxon>
        <taxon>Bacillaceae</taxon>
        <taxon>Salicibibacter</taxon>
    </lineage>
</organism>
<protein>
    <submittedName>
        <fullName evidence="3">ABC transporter substrate-binding protein</fullName>
    </submittedName>
</protein>
<feature type="domain" description="ABC-type glycine betaine transport system substrate-binding" evidence="2">
    <location>
        <begin position="38"/>
        <end position="309"/>
    </location>
</feature>
<dbReference type="RefSeq" id="WP_200090315.1">
    <property type="nucleotide sequence ID" value="NZ_CP054706.1"/>
</dbReference>
<reference evidence="3 4" key="1">
    <citation type="submission" date="2020-06" db="EMBL/GenBank/DDBJ databases">
        <title>Genomic analysis of Salicibibacter sp. NKC21-4.</title>
        <authorList>
            <person name="Oh Y.J."/>
        </authorList>
    </citation>
    <scope>NUCLEOTIDE SEQUENCE [LARGE SCALE GENOMIC DNA]</scope>
    <source>
        <strain evidence="3 4">NKC21-4</strain>
    </source>
</reference>
<dbReference type="GO" id="GO:0043190">
    <property type="term" value="C:ATP-binding cassette (ABC) transporter complex"/>
    <property type="evidence" value="ECO:0007669"/>
    <property type="project" value="InterPro"/>
</dbReference>
<dbReference type="Proteomes" id="UP000595349">
    <property type="component" value="Chromosome"/>
</dbReference>
<name>A0A7T6ZB81_9BACI</name>
<dbReference type="GO" id="GO:0022857">
    <property type="term" value="F:transmembrane transporter activity"/>
    <property type="evidence" value="ECO:0007669"/>
    <property type="project" value="InterPro"/>
</dbReference>
<evidence type="ECO:0000313" key="3">
    <source>
        <dbReference type="EMBL" id="QQK80142.1"/>
    </source>
</evidence>
<dbReference type="AlphaFoldDB" id="A0A7T6ZB81"/>
<dbReference type="PROSITE" id="PS51257">
    <property type="entry name" value="PROKAR_LIPOPROTEIN"/>
    <property type="match status" value="1"/>
</dbReference>
<feature type="signal peptide" evidence="1">
    <location>
        <begin position="1"/>
        <end position="27"/>
    </location>
</feature>
<evidence type="ECO:0000313" key="4">
    <source>
        <dbReference type="Proteomes" id="UP000595349"/>
    </source>
</evidence>
<dbReference type="Pfam" id="PF04069">
    <property type="entry name" value="OpuAC"/>
    <property type="match status" value="1"/>
</dbReference>
<dbReference type="Gene3D" id="3.40.190.10">
    <property type="entry name" value="Periplasmic binding protein-like II"/>
    <property type="match status" value="1"/>
</dbReference>
<dbReference type="SUPFAM" id="SSF53850">
    <property type="entry name" value="Periplasmic binding protein-like II"/>
    <property type="match status" value="1"/>
</dbReference>
<dbReference type="CDD" id="cd13641">
    <property type="entry name" value="PBP2_HisX_like"/>
    <property type="match status" value="1"/>
</dbReference>
<proteinExistence type="predicted"/>
<accession>A0A7T6ZB81</accession>
<sequence length="330" mass="37179">MKNGFRKKRNKLWCTGGLLSVAAFGLAACGGAEEDNETIVFAEPEWESIWFHNSVAQIIAEEGYGYATETQTGSSPATLQGLRDGDIDVYLETWIENMQEPYQEGMDAGEIVELSTNFDDNEQGLYVPTFVIEGDEEEGIEPMAPDLESVGDLEEHWEVFEDPDEDGIGRIYGSPPGYEAETIVDDMYEEAGLNDNYNLFSPGSEAALNTSLLTAYEDGEPWIGYNWEPTWIIGLLDMTLLEEEDPDDPFFPSQPVTVTANTEFAENDDEFVAFLEQYETSSDITGEALYYMEENDADEWEAAEWFLEEYEDLWTEWVPEDVAEDVLASL</sequence>